<dbReference type="InterPro" id="IPR016454">
    <property type="entry name" value="Cysteine_dSase"/>
</dbReference>
<protein>
    <recommendedName>
        <fullName evidence="4">cysteine desulfurase</fullName>
        <ecNumber evidence="4">2.8.1.7</ecNumber>
    </recommendedName>
</protein>
<dbReference type="InterPro" id="IPR020578">
    <property type="entry name" value="Aminotrans_V_PyrdxlP_BS"/>
</dbReference>
<dbReference type="Pfam" id="PF00266">
    <property type="entry name" value="Aminotran_5"/>
    <property type="match status" value="1"/>
</dbReference>
<dbReference type="GO" id="GO:0008483">
    <property type="term" value="F:transaminase activity"/>
    <property type="evidence" value="ECO:0007669"/>
    <property type="project" value="UniProtKB-KW"/>
</dbReference>
<evidence type="ECO:0000256" key="10">
    <source>
        <dbReference type="ARBA" id="ARBA00050776"/>
    </source>
</evidence>
<name>A0A968KV45_9SPIO</name>
<dbReference type="PANTHER" id="PTHR11601:SF34">
    <property type="entry name" value="CYSTEINE DESULFURASE"/>
    <property type="match status" value="1"/>
</dbReference>
<dbReference type="FunFam" id="3.40.640.10:FF:000084">
    <property type="entry name" value="IscS-like cysteine desulfurase"/>
    <property type="match status" value="1"/>
</dbReference>
<keyword evidence="7" id="KW-0663">Pyridoxal phosphate</keyword>
<dbReference type="InterPro" id="IPR015421">
    <property type="entry name" value="PyrdxlP-dep_Trfase_major"/>
</dbReference>
<keyword evidence="6" id="KW-0479">Metal-binding</keyword>
<dbReference type="Gene3D" id="1.10.260.50">
    <property type="match status" value="1"/>
</dbReference>
<dbReference type="InterPro" id="IPR015424">
    <property type="entry name" value="PyrdxlP-dep_Trfase"/>
</dbReference>
<dbReference type="InterPro" id="IPR000192">
    <property type="entry name" value="Aminotrans_V_dom"/>
</dbReference>
<dbReference type="PROSITE" id="PS00595">
    <property type="entry name" value="AA_TRANSFER_CLASS_5"/>
    <property type="match status" value="1"/>
</dbReference>
<dbReference type="GO" id="GO:0031071">
    <property type="term" value="F:cysteine desulfurase activity"/>
    <property type="evidence" value="ECO:0007669"/>
    <property type="project" value="UniProtKB-EC"/>
</dbReference>
<comment type="similarity">
    <text evidence="3">Belongs to the class-V pyridoxal-phosphate-dependent aminotransferase family. NifS/IscS subfamily.</text>
</comment>
<comment type="caution">
    <text evidence="13">The sequence shown here is derived from an EMBL/GenBank/DDBJ whole genome shotgun (WGS) entry which is preliminary data.</text>
</comment>
<dbReference type="EC" id="2.8.1.7" evidence="4"/>
<dbReference type="AlphaFoldDB" id="A0A968KV45"/>
<dbReference type="SUPFAM" id="SSF53383">
    <property type="entry name" value="PLP-dependent transferases"/>
    <property type="match status" value="1"/>
</dbReference>
<keyword evidence="5" id="KW-0808">Transferase</keyword>
<accession>A0A968KV45</accession>
<dbReference type="PANTHER" id="PTHR11601">
    <property type="entry name" value="CYSTEINE DESULFURYLASE FAMILY MEMBER"/>
    <property type="match status" value="1"/>
</dbReference>
<keyword evidence="9" id="KW-0411">Iron-sulfur</keyword>
<dbReference type="InterPro" id="IPR015422">
    <property type="entry name" value="PyrdxlP-dep_Trfase_small"/>
</dbReference>
<keyword evidence="13" id="KW-0032">Aminotransferase</keyword>
<evidence type="ECO:0000256" key="1">
    <source>
        <dbReference type="ARBA" id="ARBA00001933"/>
    </source>
</evidence>
<feature type="domain" description="Aminotransferase class V" evidence="12">
    <location>
        <begin position="14"/>
        <end position="377"/>
    </location>
</feature>
<comment type="function">
    <text evidence="2">Catalyzes the removal of elemental sulfur atoms from cysteine to produce alanine. Seems to participate in the biosynthesis of the nitrogenase metalloclusters by providing the inorganic sulfur required for the Fe-S core formation.</text>
</comment>
<dbReference type="GO" id="GO:0046872">
    <property type="term" value="F:metal ion binding"/>
    <property type="evidence" value="ECO:0007669"/>
    <property type="project" value="UniProtKB-KW"/>
</dbReference>
<dbReference type="PIRSF" id="PIRSF005572">
    <property type="entry name" value="NifS"/>
    <property type="match status" value="1"/>
</dbReference>
<evidence type="ECO:0000256" key="6">
    <source>
        <dbReference type="ARBA" id="ARBA00022723"/>
    </source>
</evidence>
<gene>
    <name evidence="13" type="ORF">HCT48_06115</name>
</gene>
<evidence type="ECO:0000256" key="2">
    <source>
        <dbReference type="ARBA" id="ARBA00003120"/>
    </source>
</evidence>
<keyword evidence="14" id="KW-1185">Reference proteome</keyword>
<sequence>MIRGALTFMNNNDIYLDNNATTRLCDEAYEAMQPYQQEYFGNPNSLHNTGRIAHRALAQSMHELYQLFGAEDRDDIIITSCATEGNNSVLMSVYYQFIHTGKKKRILSTQVEHPSVAHTLEFLESLGAVVEFIPVNEEGLVTPEALRAMMSDDVALVSVMWANNETGLLFPIKELASVAHEHGALFHSDGVQAIGKTPVDLSDAGVDFFTFSAHKFHGPKGIGGLFIRGKTQFTPLFHGGAQMGGRRSGTVAIPLVVGMTVALRVAVANLEQNIIKMAHLRDKLERGLLQLADITIVGKDSPRTPNTSLISFKGVEGEACLWDLNERGIAASTGSACSSADLQANPTFRAMKISADLEHTGIRFSLCRYTTEEEIDRTIEAVHAIVARLREISIAY</sequence>
<evidence type="ECO:0000313" key="13">
    <source>
        <dbReference type="EMBL" id="NIZ69785.1"/>
    </source>
</evidence>
<evidence type="ECO:0000313" key="14">
    <source>
        <dbReference type="Proteomes" id="UP000778951"/>
    </source>
</evidence>
<reference evidence="13" key="1">
    <citation type="submission" date="2020-03" db="EMBL/GenBank/DDBJ databases">
        <title>Spirochaetal bacteria isolated from arthropods constitute a novel genus Entomospira genus novum within the order Spirochaetales.</title>
        <authorList>
            <person name="Grana-Miraglia L."/>
            <person name="Sikutova S."/>
            <person name="Fingerle V."/>
            <person name="Sing A."/>
            <person name="Castillo-Ramirez S."/>
            <person name="Margos G."/>
            <person name="Rudolf I."/>
        </authorList>
    </citation>
    <scope>NUCLEOTIDE SEQUENCE</scope>
    <source>
        <strain evidence="13">BR149</strain>
    </source>
</reference>
<evidence type="ECO:0000256" key="7">
    <source>
        <dbReference type="ARBA" id="ARBA00022898"/>
    </source>
</evidence>
<organism evidence="13 14">
    <name type="scientific">Entomospira culicis</name>
    <dbReference type="NCBI Taxonomy" id="2719989"/>
    <lineage>
        <taxon>Bacteria</taxon>
        <taxon>Pseudomonadati</taxon>
        <taxon>Spirochaetota</taxon>
        <taxon>Spirochaetia</taxon>
        <taxon>Spirochaetales</taxon>
        <taxon>Spirochaetaceae</taxon>
        <taxon>Entomospira</taxon>
    </lineage>
</organism>
<dbReference type="GO" id="GO:0051536">
    <property type="term" value="F:iron-sulfur cluster binding"/>
    <property type="evidence" value="ECO:0007669"/>
    <property type="project" value="UniProtKB-KW"/>
</dbReference>
<comment type="catalytic activity">
    <reaction evidence="10">
        <text>(sulfur carrier)-H + L-cysteine = (sulfur carrier)-SH + L-alanine</text>
        <dbReference type="Rhea" id="RHEA:43892"/>
        <dbReference type="Rhea" id="RHEA-COMP:14737"/>
        <dbReference type="Rhea" id="RHEA-COMP:14739"/>
        <dbReference type="ChEBI" id="CHEBI:29917"/>
        <dbReference type="ChEBI" id="CHEBI:35235"/>
        <dbReference type="ChEBI" id="CHEBI:57972"/>
        <dbReference type="ChEBI" id="CHEBI:64428"/>
        <dbReference type="EC" id="2.8.1.7"/>
    </reaction>
</comment>
<dbReference type="Proteomes" id="UP000778951">
    <property type="component" value="Unassembled WGS sequence"/>
</dbReference>
<dbReference type="EMBL" id="JAATLM010000001">
    <property type="protein sequence ID" value="NIZ69785.1"/>
    <property type="molecule type" value="Genomic_DNA"/>
</dbReference>
<dbReference type="Gene3D" id="3.40.640.10">
    <property type="entry name" value="Type I PLP-dependent aspartate aminotransferase-like (Major domain)"/>
    <property type="match status" value="1"/>
</dbReference>
<evidence type="ECO:0000259" key="12">
    <source>
        <dbReference type="Pfam" id="PF00266"/>
    </source>
</evidence>
<evidence type="ECO:0000256" key="5">
    <source>
        <dbReference type="ARBA" id="ARBA00022679"/>
    </source>
</evidence>
<evidence type="ECO:0000256" key="8">
    <source>
        <dbReference type="ARBA" id="ARBA00023004"/>
    </source>
</evidence>
<comment type="cofactor">
    <cofactor evidence="1 11">
        <name>pyridoxal 5'-phosphate</name>
        <dbReference type="ChEBI" id="CHEBI:597326"/>
    </cofactor>
</comment>
<dbReference type="Gene3D" id="3.90.1150.10">
    <property type="entry name" value="Aspartate Aminotransferase, domain 1"/>
    <property type="match status" value="1"/>
</dbReference>
<keyword evidence="8" id="KW-0408">Iron</keyword>
<proteinExistence type="inferred from homology"/>
<evidence type="ECO:0000256" key="3">
    <source>
        <dbReference type="ARBA" id="ARBA00006490"/>
    </source>
</evidence>
<evidence type="ECO:0000256" key="11">
    <source>
        <dbReference type="RuleBase" id="RU004504"/>
    </source>
</evidence>
<evidence type="ECO:0000256" key="4">
    <source>
        <dbReference type="ARBA" id="ARBA00012239"/>
    </source>
</evidence>
<evidence type="ECO:0000256" key="9">
    <source>
        <dbReference type="ARBA" id="ARBA00023014"/>
    </source>
</evidence>